<evidence type="ECO:0000256" key="3">
    <source>
        <dbReference type="ARBA" id="ARBA00023239"/>
    </source>
</evidence>
<comment type="catalytic activity">
    <reaction evidence="4">
        <text>(S)-ureidoglycolate = urea + glyoxylate</text>
        <dbReference type="Rhea" id="RHEA:11304"/>
        <dbReference type="ChEBI" id="CHEBI:16199"/>
        <dbReference type="ChEBI" id="CHEBI:36655"/>
        <dbReference type="ChEBI" id="CHEBI:57296"/>
        <dbReference type="EC" id="4.3.2.3"/>
    </reaction>
</comment>
<dbReference type="SUPFAM" id="SSF51182">
    <property type="entry name" value="RmlC-like cupins"/>
    <property type="match status" value="1"/>
</dbReference>
<name>A0ABR4ML01_9PEZI</name>
<dbReference type="InterPro" id="IPR047233">
    <property type="entry name" value="UAH_cupin"/>
</dbReference>
<comment type="caution">
    <text evidence="5">The sequence shown here is derived from an EMBL/GenBank/DDBJ whole genome shotgun (WGS) entry which is preliminary data.</text>
</comment>
<evidence type="ECO:0000256" key="2">
    <source>
        <dbReference type="ARBA" id="ARBA00022631"/>
    </source>
</evidence>
<keyword evidence="2" id="KW-0659">Purine metabolism</keyword>
<evidence type="ECO:0000313" key="6">
    <source>
        <dbReference type="Proteomes" id="UP001610728"/>
    </source>
</evidence>
<dbReference type="Pfam" id="PF04115">
    <property type="entry name" value="Ureidogly_lyase"/>
    <property type="match status" value="1"/>
</dbReference>
<dbReference type="RefSeq" id="XP_070860089.1">
    <property type="nucleotide sequence ID" value="XM_071001876.1"/>
</dbReference>
<gene>
    <name evidence="5" type="ORF">HOO65_030410</name>
</gene>
<evidence type="ECO:0000256" key="4">
    <source>
        <dbReference type="ARBA" id="ARBA00047684"/>
    </source>
</evidence>
<comment type="subunit">
    <text evidence="1">Homodimer.</text>
</comment>
<accession>A0ABR4ML01</accession>
<dbReference type="PANTHER" id="PTHR21221:SF1">
    <property type="entry name" value="UREIDOGLYCOLATE LYASE"/>
    <property type="match status" value="1"/>
</dbReference>
<dbReference type="Proteomes" id="UP001610728">
    <property type="component" value="Unassembled WGS sequence"/>
</dbReference>
<dbReference type="GeneID" id="98117227"/>
<reference evidence="5 6" key="1">
    <citation type="submission" date="2020-05" db="EMBL/GenBank/DDBJ databases">
        <title>Ceratocystis lukuohia genome.</title>
        <authorList>
            <person name="Harrington T.C."/>
            <person name="Kim K."/>
            <person name="Mayers C.G."/>
        </authorList>
    </citation>
    <scope>NUCLEOTIDE SEQUENCE [LARGE SCALE GENOMIC DNA]</scope>
    <source>
        <strain evidence="5 6">C4212</strain>
    </source>
</reference>
<protein>
    <submittedName>
        <fullName evidence="5">Ureidoglycolate hydrolase</fullName>
    </submittedName>
</protein>
<evidence type="ECO:0000313" key="5">
    <source>
        <dbReference type="EMBL" id="KAL2888909.1"/>
    </source>
</evidence>
<dbReference type="InterPro" id="IPR011051">
    <property type="entry name" value="RmlC_Cupin_sf"/>
</dbReference>
<keyword evidence="5" id="KW-0378">Hydrolase</keyword>
<dbReference type="Gene3D" id="2.60.120.480">
    <property type="entry name" value="Ureidoglycolate hydrolase"/>
    <property type="match status" value="1"/>
</dbReference>
<proteinExistence type="predicted"/>
<dbReference type="PANTHER" id="PTHR21221">
    <property type="entry name" value="UREIDOGLYCOLATE HYDROLASE"/>
    <property type="match status" value="1"/>
</dbReference>
<dbReference type="EMBL" id="JABSNW010000003">
    <property type="protein sequence ID" value="KAL2888909.1"/>
    <property type="molecule type" value="Genomic_DNA"/>
</dbReference>
<sequence>MAPLKMKIAGMALEIPTEPLTPTAFAPFGEVLQNPLPDLVPGTRAASEAFVASSPLPFEAVQANQGSAIKYQHISRPLNLYAQAPSRKPAEAVVNMFVCAARALSPASPCPSSSSFDSSSSSFFAVKILERHPYTTQTFTPLSSTHLKAPARFLIIVAPSLPSGSHLLDADLPVPHTPPLGHFWTLPGRGLPDLRKLRAFIATDSQAVTYGAGTWHAPMVALGEPGSAISFVVTQFANGVNEEDCQEVKFETVSGEGVCVVVEFHGYTDVDLHGGIIGIYTERYSQKSQPVLELYIDAETQVLAIFENNLLIEEGETYNLQLYEIIQALCLKRNIDIRKIKWAAIGIDEPYALTTIRDYRRNNGLGPEQDIKIAPADQSWRTFSPTHYYKSASQIVPGARVDRLIVASQKPVDTEVDQQAVIPEIMALSFKMLPTGDSAAIDSIDERAAELIAEDNLKAGLQTANLAFNAYMKEIWKTFEELEMNAS</sequence>
<dbReference type="InterPro" id="IPR024060">
    <property type="entry name" value="Ureidoglycolate_lyase_dom_sf"/>
</dbReference>
<dbReference type="InterPro" id="IPR007247">
    <property type="entry name" value="Ureidogly_lyase"/>
</dbReference>
<keyword evidence="3" id="KW-0456">Lyase</keyword>
<dbReference type="GO" id="GO:0016787">
    <property type="term" value="F:hydrolase activity"/>
    <property type="evidence" value="ECO:0007669"/>
    <property type="project" value="UniProtKB-KW"/>
</dbReference>
<organism evidence="5 6">
    <name type="scientific">Ceratocystis lukuohia</name>
    <dbReference type="NCBI Taxonomy" id="2019550"/>
    <lineage>
        <taxon>Eukaryota</taxon>
        <taxon>Fungi</taxon>
        <taxon>Dikarya</taxon>
        <taxon>Ascomycota</taxon>
        <taxon>Pezizomycotina</taxon>
        <taxon>Sordariomycetes</taxon>
        <taxon>Hypocreomycetidae</taxon>
        <taxon>Microascales</taxon>
        <taxon>Ceratocystidaceae</taxon>
        <taxon>Ceratocystis</taxon>
    </lineage>
</organism>
<keyword evidence="6" id="KW-1185">Reference proteome</keyword>
<dbReference type="CDD" id="cd20298">
    <property type="entry name" value="cupin_UAH"/>
    <property type="match status" value="1"/>
</dbReference>
<evidence type="ECO:0000256" key="1">
    <source>
        <dbReference type="ARBA" id="ARBA00011738"/>
    </source>
</evidence>